<dbReference type="AlphaFoldDB" id="G0U9P4"/>
<accession>G0U9P4</accession>
<feature type="transmembrane region" description="Helical" evidence="2">
    <location>
        <begin position="390"/>
        <end position="409"/>
    </location>
</feature>
<organism evidence="3">
    <name type="scientific">Trypanosoma vivax (strain Y486)</name>
    <dbReference type="NCBI Taxonomy" id="1055687"/>
    <lineage>
        <taxon>Eukaryota</taxon>
        <taxon>Discoba</taxon>
        <taxon>Euglenozoa</taxon>
        <taxon>Kinetoplastea</taxon>
        <taxon>Metakinetoplastina</taxon>
        <taxon>Trypanosomatida</taxon>
        <taxon>Trypanosomatidae</taxon>
        <taxon>Trypanosoma</taxon>
        <taxon>Duttonella</taxon>
    </lineage>
</organism>
<name>G0U9P4_TRYVY</name>
<gene>
    <name evidence="3" type="ORF">TVY486_1100090</name>
</gene>
<evidence type="ECO:0000256" key="1">
    <source>
        <dbReference type="SAM" id="MobiDB-lite"/>
    </source>
</evidence>
<keyword evidence="2" id="KW-0472">Membrane</keyword>
<keyword evidence="2" id="KW-0812">Transmembrane</keyword>
<dbReference type="EMBL" id="HE573027">
    <property type="protein sequence ID" value="CCC52524.1"/>
    <property type="molecule type" value="Genomic_DNA"/>
</dbReference>
<feature type="transmembrane region" description="Helical" evidence="2">
    <location>
        <begin position="350"/>
        <end position="370"/>
    </location>
</feature>
<dbReference type="VEuPathDB" id="TriTrypDB:TvY486_1100090"/>
<evidence type="ECO:0000313" key="3">
    <source>
        <dbReference type="EMBL" id="CCC52524.1"/>
    </source>
</evidence>
<sequence>MKQVELAEDVARAGQHTLLDSREVLTELLSFYPIRDGRALLLYLQLLQRTLRQLFLDTLRRRRARLAATVELLRATQVVLRAWYAEVEGQLSRIIMSLVQRDALPSMVRTVKKFGEGASPEGEGSGSDNESDDTVSGEDSNVVTMSIGPEHVVALMDLVSDLGTLCGNCNQAATLMLMVRAAAAAAQPFVEEGMFLGKTVGSLRKWAASLCPVESVKGDVKVSALELRNLGEGTSVEVCNHALQEALLCAVSRLLVDGDVAGFVQSHTLKLFHGELRDSLSYDDRERGRGTSDARALATLQDLKAEKDALCVVSDTDDSDDLGHGGSAGDAMGETSDGAAGPFSLRSTGALLFLCDLMCVGTCSPVLFSASSRTLFFYTCPMALAALRSPSLTVVMAGLAYLALLLPLVPPYSLQIRGEAGKLESNLDKLNSDSAASEALDFSTRKFEVMFELAKSLVTVSATCPCESHRLISRAVFTALLHRCGVELRLRMCSSFMVLTPFASVCSLMLHALRNECCGCDIRRTPAEEFLNTTLPLCLIKAQENWLRRLRASELGFVDPMVQSINFVRCIIVDDSKREGGEKIFYVGEGDDDAHPSEPNSSSTHCKPWKVYASRFLKEVAPPLRSLLASSDSSVPTESLLRREALSPLDQFSLEMALDGLERQLDAHS</sequence>
<feature type="region of interest" description="Disordered" evidence="1">
    <location>
        <begin position="115"/>
        <end position="141"/>
    </location>
</feature>
<protein>
    <submittedName>
        <fullName evidence="3">Uncharacterized protein</fullName>
    </submittedName>
</protein>
<reference evidence="3" key="1">
    <citation type="journal article" date="2012" name="Proc. Natl. Acad. Sci. U.S.A.">
        <title>Antigenic diversity is generated by distinct evolutionary mechanisms in African trypanosome species.</title>
        <authorList>
            <person name="Jackson A.P."/>
            <person name="Berry A."/>
            <person name="Aslett M."/>
            <person name="Allison H.C."/>
            <person name="Burton P."/>
            <person name="Vavrova-Anderson J."/>
            <person name="Brown R."/>
            <person name="Browne H."/>
            <person name="Corton N."/>
            <person name="Hauser H."/>
            <person name="Gamble J."/>
            <person name="Gilderthorp R."/>
            <person name="Marcello L."/>
            <person name="McQuillan J."/>
            <person name="Otto T.D."/>
            <person name="Quail M.A."/>
            <person name="Sanders M.J."/>
            <person name="van Tonder A."/>
            <person name="Ginger M.L."/>
            <person name="Field M.C."/>
            <person name="Barry J.D."/>
            <person name="Hertz-Fowler C."/>
            <person name="Berriman M."/>
        </authorList>
    </citation>
    <scope>NUCLEOTIDE SEQUENCE</scope>
    <source>
        <strain evidence="3">Y486</strain>
    </source>
</reference>
<keyword evidence="2" id="KW-1133">Transmembrane helix</keyword>
<proteinExistence type="predicted"/>
<evidence type="ECO:0000256" key="2">
    <source>
        <dbReference type="SAM" id="Phobius"/>
    </source>
</evidence>